<feature type="domain" description="MoaF-like" evidence="2">
    <location>
        <begin position="71"/>
        <end position="156"/>
    </location>
</feature>
<evidence type="ECO:0000259" key="2">
    <source>
        <dbReference type="Pfam" id="PF22036"/>
    </source>
</evidence>
<reference evidence="4" key="1">
    <citation type="journal article" date="2019" name="Int. J. Syst. Evol. Microbiol.">
        <title>The Global Catalogue of Microorganisms (GCM) 10K type strain sequencing project: providing services to taxonomists for standard genome sequencing and annotation.</title>
        <authorList>
            <consortium name="The Broad Institute Genomics Platform"/>
            <consortium name="The Broad Institute Genome Sequencing Center for Infectious Disease"/>
            <person name="Wu L."/>
            <person name="Ma J."/>
        </authorList>
    </citation>
    <scope>NUCLEOTIDE SEQUENCE [LARGE SCALE GENOMIC DNA]</scope>
    <source>
        <strain evidence="4">JCM 4565</strain>
    </source>
</reference>
<feature type="signal peptide" evidence="1">
    <location>
        <begin position="1"/>
        <end position="24"/>
    </location>
</feature>
<sequence>MKLSRLACAALPLALVASVGGATAAEARPPSAQHRGGGCQERGAGYRDVKMDTIGQTWAVDFGVDTPLGAGPFVATIRFDSTSKAVIVVTKGPGTLQGLTQDITYTSTRLRPCQYAITWHEPKTGAYVTQVEDFTARRVYDNILYGTKFFHMTGKLSRVR</sequence>
<feature type="chain" id="PRO_5046534638" description="MoaF-like domain-containing protein" evidence="1">
    <location>
        <begin position="25"/>
        <end position="160"/>
    </location>
</feature>
<dbReference type="Pfam" id="PF22036">
    <property type="entry name" value="MoaF_like"/>
    <property type="match status" value="1"/>
</dbReference>
<keyword evidence="4" id="KW-1185">Reference proteome</keyword>
<evidence type="ECO:0000256" key="1">
    <source>
        <dbReference type="SAM" id="SignalP"/>
    </source>
</evidence>
<name>A0ABP3HVY8_9ACTN</name>
<accession>A0ABP3HVY8</accession>
<proteinExistence type="predicted"/>
<dbReference type="Proteomes" id="UP001500063">
    <property type="component" value="Unassembled WGS sequence"/>
</dbReference>
<organism evidence="3 4">
    <name type="scientific">Streptomyces blastmyceticus</name>
    <dbReference type="NCBI Taxonomy" id="68180"/>
    <lineage>
        <taxon>Bacteria</taxon>
        <taxon>Bacillati</taxon>
        <taxon>Actinomycetota</taxon>
        <taxon>Actinomycetes</taxon>
        <taxon>Kitasatosporales</taxon>
        <taxon>Streptomycetaceae</taxon>
        <taxon>Streptomyces</taxon>
    </lineage>
</organism>
<dbReference type="EMBL" id="BAAABW010000044">
    <property type="protein sequence ID" value="GAA0382231.1"/>
    <property type="molecule type" value="Genomic_DNA"/>
</dbReference>
<protein>
    <recommendedName>
        <fullName evidence="2">MoaF-like domain-containing protein</fullName>
    </recommendedName>
</protein>
<evidence type="ECO:0000313" key="4">
    <source>
        <dbReference type="Proteomes" id="UP001500063"/>
    </source>
</evidence>
<evidence type="ECO:0000313" key="3">
    <source>
        <dbReference type="EMBL" id="GAA0382231.1"/>
    </source>
</evidence>
<comment type="caution">
    <text evidence="3">The sequence shown here is derived from an EMBL/GenBank/DDBJ whole genome shotgun (WGS) entry which is preliminary data.</text>
</comment>
<gene>
    <name evidence="3" type="ORF">GCM10010319_70850</name>
</gene>
<dbReference type="InterPro" id="IPR053892">
    <property type="entry name" value="MoaF-like"/>
</dbReference>
<keyword evidence="1" id="KW-0732">Signal</keyword>